<evidence type="ECO:0000256" key="1">
    <source>
        <dbReference type="SAM" id="Phobius"/>
    </source>
</evidence>
<protein>
    <submittedName>
        <fullName evidence="2">Uncharacterized protein</fullName>
    </submittedName>
</protein>
<dbReference type="EMBL" id="VOQF01000008">
    <property type="protein sequence ID" value="TXC89876.1"/>
    <property type="molecule type" value="Genomic_DNA"/>
</dbReference>
<reference evidence="2 3" key="1">
    <citation type="journal article" date="2005" name="Int. J. Syst. Evol. Microbiol.">
        <title>Bacillus litoralis sp. nov., isolated from a tidal flat of the Yellow Sea in Korea.</title>
        <authorList>
            <person name="Yoon J.H."/>
            <person name="Oh T.K."/>
        </authorList>
    </citation>
    <scope>NUCLEOTIDE SEQUENCE [LARGE SCALE GENOMIC DNA]</scope>
    <source>
        <strain evidence="2 3">SW-211</strain>
    </source>
</reference>
<keyword evidence="3" id="KW-1185">Reference proteome</keyword>
<gene>
    <name evidence="2" type="ORF">FS935_16100</name>
</gene>
<evidence type="ECO:0000313" key="3">
    <source>
        <dbReference type="Proteomes" id="UP000321363"/>
    </source>
</evidence>
<evidence type="ECO:0000313" key="2">
    <source>
        <dbReference type="EMBL" id="TXC89876.1"/>
    </source>
</evidence>
<feature type="transmembrane region" description="Helical" evidence="1">
    <location>
        <begin position="63"/>
        <end position="91"/>
    </location>
</feature>
<dbReference type="RefSeq" id="WP_146949674.1">
    <property type="nucleotide sequence ID" value="NZ_VOQF01000008.1"/>
</dbReference>
<organism evidence="2 3">
    <name type="scientific">Metabacillus litoralis</name>
    <dbReference type="NCBI Taxonomy" id="152268"/>
    <lineage>
        <taxon>Bacteria</taxon>
        <taxon>Bacillati</taxon>
        <taxon>Bacillota</taxon>
        <taxon>Bacilli</taxon>
        <taxon>Bacillales</taxon>
        <taxon>Bacillaceae</taxon>
        <taxon>Metabacillus</taxon>
    </lineage>
</organism>
<feature type="transmembrane region" description="Helical" evidence="1">
    <location>
        <begin position="20"/>
        <end position="51"/>
    </location>
</feature>
<keyword evidence="1" id="KW-0812">Transmembrane</keyword>
<dbReference type="Proteomes" id="UP000321363">
    <property type="component" value="Unassembled WGS sequence"/>
</dbReference>
<dbReference type="OrthoDB" id="1925744at2"/>
<keyword evidence="1" id="KW-0472">Membrane</keyword>
<proteinExistence type="predicted"/>
<keyword evidence="1" id="KW-1133">Transmembrane helix</keyword>
<accession>A0A5C6VWF9</accession>
<dbReference type="AlphaFoldDB" id="A0A5C6VWF9"/>
<name>A0A5C6VWF9_9BACI</name>
<comment type="caution">
    <text evidence="2">The sequence shown here is derived from an EMBL/GenBank/DDBJ whole genome shotgun (WGS) entry which is preliminary data.</text>
</comment>
<sequence>MNRQTVKTLKWISGGLEAFLGIPIIGGSIVLGFGWTPLVIMLAFHILVVIFSKKVGVKATGNILGIVTSAIGWIPIVGMFMHIISAIFILLDAASKDKNQDIIEMTK</sequence>